<dbReference type="PANTHER" id="PTHR42829">
    <property type="entry name" value="NADH-UBIQUINONE OXIDOREDUCTASE CHAIN 5"/>
    <property type="match status" value="1"/>
</dbReference>
<protein>
    <submittedName>
        <fullName evidence="9">Proton-conducting membrane transporter</fullName>
    </submittedName>
</protein>
<comment type="caution">
    <text evidence="9">The sequence shown here is derived from an EMBL/GenBank/DDBJ whole genome shotgun (WGS) entry which is preliminary data.</text>
</comment>
<feature type="transmembrane region" description="Helical" evidence="6">
    <location>
        <begin position="369"/>
        <end position="389"/>
    </location>
</feature>
<feature type="transmembrane region" description="Helical" evidence="6">
    <location>
        <begin position="434"/>
        <end position="452"/>
    </location>
</feature>
<dbReference type="GO" id="GO:0016020">
    <property type="term" value="C:membrane"/>
    <property type="evidence" value="ECO:0007669"/>
    <property type="project" value="UniProtKB-SubCell"/>
</dbReference>
<organism evidence="9 10">
    <name type="scientific">Fibrisoma montanum</name>
    <dbReference type="NCBI Taxonomy" id="2305895"/>
    <lineage>
        <taxon>Bacteria</taxon>
        <taxon>Pseudomonadati</taxon>
        <taxon>Bacteroidota</taxon>
        <taxon>Cytophagia</taxon>
        <taxon>Cytophagales</taxon>
        <taxon>Spirosomataceae</taxon>
        <taxon>Fibrisoma</taxon>
    </lineage>
</organism>
<evidence type="ECO:0000259" key="7">
    <source>
        <dbReference type="Pfam" id="PF00361"/>
    </source>
</evidence>
<name>A0A418LX45_9BACT</name>
<dbReference type="Pfam" id="PF00662">
    <property type="entry name" value="Proton_antipo_N"/>
    <property type="match status" value="1"/>
</dbReference>
<dbReference type="GO" id="GO:0008137">
    <property type="term" value="F:NADH dehydrogenase (ubiquinone) activity"/>
    <property type="evidence" value="ECO:0007669"/>
    <property type="project" value="InterPro"/>
</dbReference>
<feature type="transmembrane region" description="Helical" evidence="6">
    <location>
        <begin position="218"/>
        <end position="237"/>
    </location>
</feature>
<keyword evidence="4 6" id="KW-0472">Membrane</keyword>
<gene>
    <name evidence="9" type="ORF">DYU11_31210</name>
</gene>
<feature type="transmembrane region" description="Helical" evidence="6">
    <location>
        <begin position="282"/>
        <end position="301"/>
    </location>
</feature>
<evidence type="ECO:0000256" key="1">
    <source>
        <dbReference type="ARBA" id="ARBA00004127"/>
    </source>
</evidence>
<feature type="domain" description="NADH-Ubiquinone oxidoreductase (complex I) chain 5 N-terminal" evidence="8">
    <location>
        <begin position="51"/>
        <end position="90"/>
    </location>
</feature>
<dbReference type="InterPro" id="IPR001516">
    <property type="entry name" value="Proton_antipo_N"/>
</dbReference>
<keyword evidence="3 6" id="KW-1133">Transmembrane helix</keyword>
<dbReference type="OrthoDB" id="9807568at2"/>
<feature type="transmembrane region" description="Helical" evidence="6">
    <location>
        <begin position="249"/>
        <end position="270"/>
    </location>
</feature>
<evidence type="ECO:0000313" key="10">
    <source>
        <dbReference type="Proteomes" id="UP000283523"/>
    </source>
</evidence>
<evidence type="ECO:0000256" key="2">
    <source>
        <dbReference type="ARBA" id="ARBA00022692"/>
    </source>
</evidence>
<feature type="transmembrane region" description="Helical" evidence="6">
    <location>
        <begin position="140"/>
        <end position="165"/>
    </location>
</feature>
<dbReference type="PRINTS" id="PR01434">
    <property type="entry name" value="NADHDHGNASE5"/>
</dbReference>
<feature type="transmembrane region" description="Helical" evidence="6">
    <location>
        <begin position="307"/>
        <end position="323"/>
    </location>
</feature>
<evidence type="ECO:0000256" key="6">
    <source>
        <dbReference type="SAM" id="Phobius"/>
    </source>
</evidence>
<evidence type="ECO:0000313" key="9">
    <source>
        <dbReference type="EMBL" id="RIV17744.1"/>
    </source>
</evidence>
<dbReference type="GO" id="GO:0012505">
    <property type="term" value="C:endomembrane system"/>
    <property type="evidence" value="ECO:0007669"/>
    <property type="project" value="UniProtKB-SubCell"/>
</dbReference>
<feature type="transmembrane region" description="Helical" evidence="6">
    <location>
        <begin position="21"/>
        <end position="39"/>
    </location>
</feature>
<accession>A0A418LX45</accession>
<comment type="subcellular location">
    <subcellularLocation>
        <location evidence="1">Endomembrane system</location>
        <topology evidence="1">Multi-pass membrane protein</topology>
    </subcellularLocation>
    <subcellularLocation>
        <location evidence="5">Membrane</location>
        <topology evidence="5">Multi-pass membrane protein</topology>
    </subcellularLocation>
</comment>
<dbReference type="Proteomes" id="UP000283523">
    <property type="component" value="Unassembled WGS sequence"/>
</dbReference>
<evidence type="ECO:0000256" key="3">
    <source>
        <dbReference type="ARBA" id="ARBA00022989"/>
    </source>
</evidence>
<evidence type="ECO:0000259" key="8">
    <source>
        <dbReference type="Pfam" id="PF00662"/>
    </source>
</evidence>
<sequence length="491" mass="52513">MLGAIGNGLFFRRQPDKGALLTTRLIWLGWGVAVAGLLWTAQNPAGEPVAGLRGDALSWVMATLILFVSGIVHQFSLRYLVGDRNYRLYFMLLSTITSSALLMVLADHLGLLLAGWGISNLLLVRLMMHKTGWRAAYQSGLLALQVLFAGFFFLAVAFAILTATFGTASIHALLQADLSTVNPNALTSALLIISLAAMTQSALLPFHRWLTSSLNSPTPVSALMHAGLVNGGGFLLIRFAPLFLAQHGLLHVLFTVGVITAVVGTFWKLIQSDVKRMLACSTMGQMGFMVMQCGLGLFPAAVAHLCWHGLFKAFLFLSGGAVLQEKRRPIDERTGNLAVFLPACLGGVAGAYGFALVSEKPFLAADTTAVLIGFAFIATTQVAQTLLAGGRLRSRFVPAVGLAFVAGCLYGVSVHGVETLFRPLGISEPQPLNSLHLTALGLMGLIWLSMNLKPLAALQATRFWAYLYVAALNGSQPDPATTTPVRTTYQV</sequence>
<dbReference type="GO" id="GO:0015990">
    <property type="term" value="P:electron transport coupled proton transport"/>
    <property type="evidence" value="ECO:0007669"/>
    <property type="project" value="TreeGrafter"/>
</dbReference>
<proteinExistence type="predicted"/>
<feature type="transmembrane region" description="Helical" evidence="6">
    <location>
        <begin position="88"/>
        <end position="105"/>
    </location>
</feature>
<dbReference type="GO" id="GO:0042773">
    <property type="term" value="P:ATP synthesis coupled electron transport"/>
    <property type="evidence" value="ECO:0007669"/>
    <property type="project" value="InterPro"/>
</dbReference>
<dbReference type="Pfam" id="PF00361">
    <property type="entry name" value="Proton_antipo_M"/>
    <property type="match status" value="1"/>
</dbReference>
<dbReference type="PANTHER" id="PTHR42829:SF1">
    <property type="entry name" value="INORGANIC CARBON TRANSPORTER SUBUNIT DABB-RELATED"/>
    <property type="match status" value="1"/>
</dbReference>
<keyword evidence="10" id="KW-1185">Reference proteome</keyword>
<feature type="transmembrane region" description="Helical" evidence="6">
    <location>
        <begin position="396"/>
        <end position="414"/>
    </location>
</feature>
<dbReference type="InterPro" id="IPR003945">
    <property type="entry name" value="NU5C-like"/>
</dbReference>
<keyword evidence="2 5" id="KW-0812">Transmembrane</keyword>
<dbReference type="GO" id="GO:0003954">
    <property type="term" value="F:NADH dehydrogenase activity"/>
    <property type="evidence" value="ECO:0007669"/>
    <property type="project" value="TreeGrafter"/>
</dbReference>
<feature type="transmembrane region" description="Helical" evidence="6">
    <location>
        <begin position="59"/>
        <end position="81"/>
    </location>
</feature>
<feature type="domain" description="NADH:quinone oxidoreductase/Mrp antiporter transmembrane" evidence="7">
    <location>
        <begin position="106"/>
        <end position="343"/>
    </location>
</feature>
<dbReference type="InterPro" id="IPR001750">
    <property type="entry name" value="ND/Mrp_TM"/>
</dbReference>
<feature type="transmembrane region" description="Helical" evidence="6">
    <location>
        <begin position="185"/>
        <end position="206"/>
    </location>
</feature>
<evidence type="ECO:0000256" key="5">
    <source>
        <dbReference type="RuleBase" id="RU000320"/>
    </source>
</evidence>
<reference evidence="9 10" key="1">
    <citation type="submission" date="2018-08" db="EMBL/GenBank/DDBJ databases">
        <title>Fibrisoma montanum sp. nov., isolated from Danxia mountain soil.</title>
        <authorList>
            <person name="Huang Y."/>
        </authorList>
    </citation>
    <scope>NUCLEOTIDE SEQUENCE [LARGE SCALE GENOMIC DNA]</scope>
    <source>
        <strain evidence="9 10">HYT19</strain>
    </source>
</reference>
<feature type="transmembrane region" description="Helical" evidence="6">
    <location>
        <begin position="335"/>
        <end position="357"/>
    </location>
</feature>
<dbReference type="AlphaFoldDB" id="A0A418LX45"/>
<feature type="transmembrane region" description="Helical" evidence="6">
    <location>
        <begin position="111"/>
        <end position="128"/>
    </location>
</feature>
<dbReference type="EMBL" id="QXED01000016">
    <property type="protein sequence ID" value="RIV17744.1"/>
    <property type="molecule type" value="Genomic_DNA"/>
</dbReference>
<evidence type="ECO:0000256" key="4">
    <source>
        <dbReference type="ARBA" id="ARBA00023136"/>
    </source>
</evidence>